<organism evidence="2 3">
    <name type="scientific">Stylosanthes scabra</name>
    <dbReference type="NCBI Taxonomy" id="79078"/>
    <lineage>
        <taxon>Eukaryota</taxon>
        <taxon>Viridiplantae</taxon>
        <taxon>Streptophyta</taxon>
        <taxon>Embryophyta</taxon>
        <taxon>Tracheophyta</taxon>
        <taxon>Spermatophyta</taxon>
        <taxon>Magnoliopsida</taxon>
        <taxon>eudicotyledons</taxon>
        <taxon>Gunneridae</taxon>
        <taxon>Pentapetalae</taxon>
        <taxon>rosids</taxon>
        <taxon>fabids</taxon>
        <taxon>Fabales</taxon>
        <taxon>Fabaceae</taxon>
        <taxon>Papilionoideae</taxon>
        <taxon>50 kb inversion clade</taxon>
        <taxon>dalbergioids sensu lato</taxon>
        <taxon>Dalbergieae</taxon>
        <taxon>Pterocarpus clade</taxon>
        <taxon>Stylosanthes</taxon>
    </lineage>
</organism>
<gene>
    <name evidence="2" type="ORF">PIB30_094214</name>
</gene>
<evidence type="ECO:0000256" key="1">
    <source>
        <dbReference type="SAM" id="MobiDB-lite"/>
    </source>
</evidence>
<comment type="caution">
    <text evidence="2">The sequence shown here is derived from an EMBL/GenBank/DDBJ whole genome shotgun (WGS) entry which is preliminary data.</text>
</comment>
<dbReference type="Proteomes" id="UP001341840">
    <property type="component" value="Unassembled WGS sequence"/>
</dbReference>
<sequence>GIIVSLPGVMVSAMNEDPTKFKRQLLPFPMFITNWAEEAGVPTYLGDEIFNVPKAQQFFPDGIWKEGGEVERDPALPAPAPILPPTACTTRTNTPASSHSSSSQPYRNELMRALGRNERIFRRHEQLLLMLHPDINTSQL</sequence>
<feature type="region of interest" description="Disordered" evidence="1">
    <location>
        <begin position="69"/>
        <end position="107"/>
    </location>
</feature>
<name>A0ABU6YUB3_9FABA</name>
<feature type="non-terminal residue" evidence="2">
    <location>
        <position position="1"/>
    </location>
</feature>
<keyword evidence="3" id="KW-1185">Reference proteome</keyword>
<proteinExistence type="predicted"/>
<evidence type="ECO:0000313" key="3">
    <source>
        <dbReference type="Proteomes" id="UP001341840"/>
    </source>
</evidence>
<dbReference type="EMBL" id="JASCZI010243720">
    <property type="protein sequence ID" value="MED6213525.1"/>
    <property type="molecule type" value="Genomic_DNA"/>
</dbReference>
<protein>
    <submittedName>
        <fullName evidence="2">Uncharacterized protein</fullName>
    </submittedName>
</protein>
<evidence type="ECO:0000313" key="2">
    <source>
        <dbReference type="EMBL" id="MED6213525.1"/>
    </source>
</evidence>
<accession>A0ABU6YUB3</accession>
<reference evidence="2 3" key="1">
    <citation type="journal article" date="2023" name="Plants (Basel)">
        <title>Bridging the Gap: Combining Genomics and Transcriptomics Approaches to Understand Stylosanthes scabra, an Orphan Legume from the Brazilian Caatinga.</title>
        <authorList>
            <person name="Ferreira-Neto J.R.C."/>
            <person name="da Silva M.D."/>
            <person name="Binneck E."/>
            <person name="de Melo N.F."/>
            <person name="da Silva R.H."/>
            <person name="de Melo A.L.T.M."/>
            <person name="Pandolfi V."/>
            <person name="Bustamante F.O."/>
            <person name="Brasileiro-Vidal A.C."/>
            <person name="Benko-Iseppon A.M."/>
        </authorList>
    </citation>
    <scope>NUCLEOTIDE SEQUENCE [LARGE SCALE GENOMIC DNA]</scope>
    <source>
        <tissue evidence="2">Leaves</tissue>
    </source>
</reference>